<dbReference type="Pfam" id="PF00653">
    <property type="entry name" value="BIR"/>
    <property type="match status" value="5"/>
</dbReference>
<feature type="compositionally biased region" description="Polar residues" evidence="1">
    <location>
        <begin position="944"/>
        <end position="962"/>
    </location>
</feature>
<feature type="compositionally biased region" description="Low complexity" evidence="1">
    <location>
        <begin position="604"/>
        <end position="623"/>
    </location>
</feature>
<sequence>MANSNKDDNSLRTFFWLAMSSPYSPELLSEILCLEHKANLRTYRYIFNASPGTPHFSEDRITEHHPLSHSIPETFSKSNPFCRTGCQLESGDGQLEWDIPVESGAEFIFSVIYDGDSPIAAPLLQQDTDTKQALHKNVSFSPEAGSLIITPSGSIKQTWQWRLLLNGKGTATISTPTEGHCVPALSGWHNHDARFPNECGQTILRFPAQNKKYNSLKKELARTLSSIIQHAEKNKKITLHSHALTNEHSLRKQLNSALPWLTKNYGQDFLSKRQYHRPLIPPPGQYFYVFHNPSQYCEGLSKPQIERPSRNDSMKSEFARLSSFSSFPFIQHLANVALARVGFYYTDTNKGVTTECKCFCCGCTYTNWKEHDNPYDIHRQISPNCAYMTGAQSNNDPIHDEDKKTPRRTLQVPLTKSLADIALPIQQLRIAEDPSDANIAVNTYDNTTESTFVKNSANLTAVSESTPNINHHQGHIYGNKPRYPDYISHEARINSYTNWPTYLTQKPEDMAAAGFFCANTHDYVRCFFCGGGLRNWEPGDDPLVEHAHWFPKCAYLLKKKEDDLKLLNPPTTPENGISHNALASATLIQPQHHNITESSHPSVNITSTSNNNTTENTPTNNRNGITTGSNYSENSNLYQYAHKHPYYSDIWVRRNTYKNWPIYLNNMPDALAEAGFYSTDHEDYTRCFHCGGGLRNWEPNDDPFVEHARWFPKCEYLVRCKGPAFIVLVQRSQEKHEKETQNALNEAGGQQPLNTPVDSENGISHNALTSTPLIQPQRHNITESSSSSVYIASTSNNNTTENTPTNNRNDLTTGSNCSENSNIDQNSSKPKYPTYSSLTIRQASYKNWPHALRCMSEALAQAGFLYAATHDLVRCFHCSVGLRNWELGDEPFVEHARWSPKCEYLLECKGPEFIHLVQTKHKKQIAEEKAQERENALKKAGGQQPLNTSNNPENGISNNDLTLTNAPLVQPQRNDLTESASANNSNNFTTGYDYFLNSSIGTMGVNLDTLANPSYKELSVRINTFSNFPTRYAKMTKNMAEAGLWYTGDRTRTNCYCCDTTIYDWGILDDPWVRHAQQASECAHVVAQRDACLEYNRQREDRLKKEMHEAHEQKSLNTPNTNNIEGQAAATNKGYRGESIQHADEQSFCVTATPEQTTNEQLCSFLEKGAQFLKGYDHTITPAAIEEAVIRLKDKLLNQQDLDIKNLQNLMGTHIYAMIDIINEERSVIKRLQEKGFNIANTNAAIKRFNSEMSPLTLTIDITEEKITNFIHELEIKEKSCQNYSSISNSELEAKADMPDTQERAELERERNELQELYKCKICNRLEVAFTLAPCGHFCCCASCVTSTKKCPLCKVSVQSVIKTNLNQCRE</sequence>
<dbReference type="Gene3D" id="3.30.40.10">
    <property type="entry name" value="Zinc/RING finger domain, C3HC4 (zinc finger)"/>
    <property type="match status" value="1"/>
</dbReference>
<feature type="compositionally biased region" description="Polar residues" evidence="1">
    <location>
        <begin position="751"/>
        <end position="783"/>
    </location>
</feature>
<dbReference type="SMART" id="SM00238">
    <property type="entry name" value="BIR"/>
    <property type="match status" value="5"/>
</dbReference>
<dbReference type="SUPFAM" id="SSF57924">
    <property type="entry name" value="Inhibitor of apoptosis (IAP) repeat"/>
    <property type="match status" value="5"/>
</dbReference>
<dbReference type="SUPFAM" id="SSF57850">
    <property type="entry name" value="RING/U-box"/>
    <property type="match status" value="1"/>
</dbReference>
<feature type="region of interest" description="Disordered" evidence="1">
    <location>
        <begin position="925"/>
        <end position="962"/>
    </location>
</feature>
<dbReference type="PROSITE" id="PS01282">
    <property type="entry name" value="BIR_REPEAT_1"/>
    <property type="match status" value="1"/>
</dbReference>
<feature type="region of interest" description="Disordered" evidence="1">
    <location>
        <begin position="737"/>
        <end position="833"/>
    </location>
</feature>
<evidence type="ECO:0000313" key="3">
    <source>
        <dbReference type="EMBL" id="MDP0589937.1"/>
    </source>
</evidence>
<feature type="region of interest" description="Disordered" evidence="1">
    <location>
        <begin position="595"/>
        <end position="626"/>
    </location>
</feature>
<protein>
    <submittedName>
        <fullName evidence="3">RING-HC finger protein</fullName>
    </submittedName>
</protein>
<organism evidence="3 4">
    <name type="scientific">Candidatus Endonucleibacter bathymodioli</name>
    <dbReference type="NCBI Taxonomy" id="539814"/>
    <lineage>
        <taxon>Bacteria</taxon>
        <taxon>Pseudomonadati</taxon>
        <taxon>Pseudomonadota</taxon>
        <taxon>Gammaproteobacteria</taxon>
        <taxon>Oceanospirillales</taxon>
        <taxon>Endozoicomonadaceae</taxon>
        <taxon>Candidatus Endonucleibacter</taxon>
    </lineage>
</organism>
<dbReference type="InterPro" id="IPR050784">
    <property type="entry name" value="IAP"/>
</dbReference>
<dbReference type="EMBL" id="JASXSV010000024">
    <property type="protein sequence ID" value="MDP0589937.1"/>
    <property type="molecule type" value="Genomic_DNA"/>
</dbReference>
<comment type="caution">
    <text evidence="3">The sequence shown here is derived from an EMBL/GenBank/DDBJ whole genome shotgun (WGS) entry which is preliminary data.</text>
</comment>
<dbReference type="Gene3D" id="1.10.1170.10">
    <property type="entry name" value="Inhibitor Of Apoptosis Protein (2mihbC-IAP-1), Chain A"/>
    <property type="match status" value="5"/>
</dbReference>
<proteinExistence type="predicted"/>
<evidence type="ECO:0000256" key="1">
    <source>
        <dbReference type="SAM" id="MobiDB-lite"/>
    </source>
</evidence>
<feature type="compositionally biased region" description="Low complexity" evidence="1">
    <location>
        <begin position="784"/>
        <end position="809"/>
    </location>
</feature>
<dbReference type="InterPro" id="IPR001841">
    <property type="entry name" value="Znf_RING"/>
</dbReference>
<dbReference type="Pfam" id="PF13920">
    <property type="entry name" value="zf-C3HC4_3"/>
    <property type="match status" value="1"/>
</dbReference>
<dbReference type="GO" id="GO:0043027">
    <property type="term" value="F:cysteine-type endopeptidase inhibitor activity involved in apoptotic process"/>
    <property type="evidence" value="ECO:0007669"/>
    <property type="project" value="TreeGrafter"/>
</dbReference>
<dbReference type="PROSITE" id="PS50143">
    <property type="entry name" value="BIR_REPEAT_2"/>
    <property type="match status" value="5"/>
</dbReference>
<dbReference type="PANTHER" id="PTHR10044:SF139">
    <property type="entry name" value="DEATH-ASSOCIATED INHIBITOR OF APOPTOSIS 2"/>
    <property type="match status" value="1"/>
</dbReference>
<dbReference type="Proteomes" id="UP001178148">
    <property type="component" value="Unassembled WGS sequence"/>
</dbReference>
<dbReference type="GO" id="GO:0051726">
    <property type="term" value="P:regulation of cell cycle"/>
    <property type="evidence" value="ECO:0007669"/>
    <property type="project" value="TreeGrafter"/>
</dbReference>
<dbReference type="PROSITE" id="PS50089">
    <property type="entry name" value="ZF_RING_2"/>
    <property type="match status" value="1"/>
</dbReference>
<dbReference type="InterPro" id="IPR001370">
    <property type="entry name" value="BIR_rpt"/>
</dbReference>
<accession>A0AA90NNN6</accession>
<dbReference type="InterPro" id="IPR013083">
    <property type="entry name" value="Znf_RING/FYVE/PHD"/>
</dbReference>
<evidence type="ECO:0000259" key="2">
    <source>
        <dbReference type="PROSITE" id="PS50089"/>
    </source>
</evidence>
<keyword evidence="4" id="KW-1185">Reference proteome</keyword>
<evidence type="ECO:0000313" key="4">
    <source>
        <dbReference type="Proteomes" id="UP001178148"/>
    </source>
</evidence>
<feature type="domain" description="RING-type" evidence="2">
    <location>
        <begin position="1320"/>
        <end position="1355"/>
    </location>
</feature>
<feature type="compositionally biased region" description="Polar residues" evidence="1">
    <location>
        <begin position="810"/>
        <end position="833"/>
    </location>
</feature>
<dbReference type="CDD" id="cd00022">
    <property type="entry name" value="BIR"/>
    <property type="match status" value="5"/>
</dbReference>
<name>A0AA90NNN6_9GAMM</name>
<dbReference type="GO" id="GO:0005737">
    <property type="term" value="C:cytoplasm"/>
    <property type="evidence" value="ECO:0007669"/>
    <property type="project" value="TreeGrafter"/>
</dbReference>
<feature type="compositionally biased region" description="Basic and acidic residues" evidence="1">
    <location>
        <begin position="925"/>
        <end position="937"/>
    </location>
</feature>
<dbReference type="PANTHER" id="PTHR10044">
    <property type="entry name" value="INHIBITOR OF APOPTOSIS"/>
    <property type="match status" value="1"/>
</dbReference>
<reference evidence="3 4" key="1">
    <citation type="journal article" date="2023" name="bioRxiv">
        <title>An intranuclear bacterial parasite of deep-sea mussels expresses apoptosis inhibitors acquired from its host.</title>
        <authorList>
            <person name="Gonzalez Porras M.A."/>
            <person name="Assie A."/>
            <person name="Tietjen M."/>
            <person name="Violette M."/>
            <person name="Kleiner M."/>
            <person name="Gruber-Vodicka H."/>
            <person name="Dubilier N."/>
            <person name="Leisch N."/>
        </authorList>
    </citation>
    <scope>NUCLEOTIDE SEQUENCE [LARGE SCALE GENOMIC DNA]</scope>
    <source>
        <strain evidence="3">IAP13</strain>
    </source>
</reference>
<gene>
    <name evidence="3" type="ORF">QS748_12450</name>
</gene>